<dbReference type="InterPro" id="IPR050072">
    <property type="entry name" value="Peptidase_M20A"/>
</dbReference>
<protein>
    <submittedName>
        <fullName evidence="1">Peptidase M20</fullName>
    </submittedName>
</protein>
<dbReference type="AlphaFoldDB" id="A0A8J3IIC9"/>
<sequence>MLVCMDKKNWFHLVRDYTERLVAIRSVSPGQGEIQVAQAVLDLLCADDLSAIYTASGLDPIENDPYQRQNAFVFLRGKLPVTLVLLGHIDTVDTIDYGSLERWAFAPDELAKRAEQLLASEQAVSNDVSDWMFGRGAADMKSGVAVNIALMRQLAMQAREEPLPFSVVLLATPDEENESAGVLQGVRFLLRLGEQYGLNYVGVINTDYATALYPGDPHHYIYAGTVGKLLPSFLCIGRESHVGTPFQGLDANLIAAELIRDLSMNDALCDAAGGLVTAPPVTLHATDLKTHYDVQLPFMAYFYLNILTLTTEPGELLETLRQRCQTVLGQMLQRIDATERRWQQASGQEVAMQEARSISILTYAEVYAETVQALGEERVRAALSDEWERWPGTLDKRERSLHLVHRLWALSGRQGPTVVIYYSPPYYPHVAATPGLLQDAITAVISTHPEQKLIQREYFPLLSDMSYLQLADDADLTALTANMPVWDDAATAPRPGSYRLPLEAMQKLGAPVFNWGVHGRGAHQRDESVQMPYSFEALPQLLYETIEQLALLLDETREA</sequence>
<dbReference type="PANTHER" id="PTHR43808:SF27">
    <property type="entry name" value="PROTEIN ROCB"/>
    <property type="match status" value="1"/>
</dbReference>
<dbReference type="PIRSF" id="PIRSF010386">
    <property type="entry name" value="RocB"/>
    <property type="match status" value="1"/>
</dbReference>
<dbReference type="Gene3D" id="3.40.630.10">
    <property type="entry name" value="Zn peptidases"/>
    <property type="match status" value="1"/>
</dbReference>
<gene>
    <name evidence="1" type="primary">rocB</name>
    <name evidence="1" type="ORF">KSF_020400</name>
</gene>
<dbReference type="InterPro" id="IPR012166">
    <property type="entry name" value="Uncharacterised_RocB"/>
</dbReference>
<keyword evidence="2" id="KW-1185">Reference proteome</keyword>
<dbReference type="EMBL" id="BNJK01000001">
    <property type="protein sequence ID" value="GHO91992.1"/>
    <property type="molecule type" value="Genomic_DNA"/>
</dbReference>
<evidence type="ECO:0000313" key="2">
    <source>
        <dbReference type="Proteomes" id="UP000597444"/>
    </source>
</evidence>
<dbReference type="InterPro" id="IPR002933">
    <property type="entry name" value="Peptidase_M20"/>
</dbReference>
<dbReference type="Proteomes" id="UP000597444">
    <property type="component" value="Unassembled WGS sequence"/>
</dbReference>
<proteinExistence type="predicted"/>
<reference evidence="1" key="1">
    <citation type="submission" date="2020-10" db="EMBL/GenBank/DDBJ databases">
        <title>Taxonomic study of unclassified bacteria belonging to the class Ktedonobacteria.</title>
        <authorList>
            <person name="Yabe S."/>
            <person name="Wang C.M."/>
            <person name="Zheng Y."/>
            <person name="Sakai Y."/>
            <person name="Cavaletti L."/>
            <person name="Monciardini P."/>
            <person name="Donadio S."/>
        </authorList>
    </citation>
    <scope>NUCLEOTIDE SEQUENCE</scope>
    <source>
        <strain evidence="1">ID150040</strain>
    </source>
</reference>
<dbReference type="SUPFAM" id="SSF53187">
    <property type="entry name" value="Zn-dependent exopeptidases"/>
    <property type="match status" value="1"/>
</dbReference>
<name>A0A8J3IIC9_9CHLR</name>
<dbReference type="Pfam" id="PF01546">
    <property type="entry name" value="Peptidase_M20"/>
    <property type="match status" value="1"/>
</dbReference>
<evidence type="ECO:0000313" key="1">
    <source>
        <dbReference type="EMBL" id="GHO91992.1"/>
    </source>
</evidence>
<comment type="caution">
    <text evidence="1">The sequence shown here is derived from an EMBL/GenBank/DDBJ whole genome shotgun (WGS) entry which is preliminary data.</text>
</comment>
<dbReference type="PANTHER" id="PTHR43808">
    <property type="entry name" value="ACETYLORNITHINE DEACETYLASE"/>
    <property type="match status" value="1"/>
</dbReference>
<accession>A0A8J3IIC9</accession>
<organism evidence="1 2">
    <name type="scientific">Reticulibacter mediterranei</name>
    <dbReference type="NCBI Taxonomy" id="2778369"/>
    <lineage>
        <taxon>Bacteria</taxon>
        <taxon>Bacillati</taxon>
        <taxon>Chloroflexota</taxon>
        <taxon>Ktedonobacteria</taxon>
        <taxon>Ktedonobacterales</taxon>
        <taxon>Reticulibacteraceae</taxon>
        <taxon>Reticulibacter</taxon>
    </lineage>
</organism>
<dbReference type="GO" id="GO:0016787">
    <property type="term" value="F:hydrolase activity"/>
    <property type="evidence" value="ECO:0007669"/>
    <property type="project" value="InterPro"/>
</dbReference>